<dbReference type="PROSITE" id="PS51186">
    <property type="entry name" value="GNAT"/>
    <property type="match status" value="1"/>
</dbReference>
<protein>
    <recommendedName>
        <fullName evidence="3">N-acetyltransferase domain-containing protein</fullName>
    </recommendedName>
</protein>
<dbReference type="EMBL" id="MDER01000033">
    <property type="protein sequence ID" value="ODP28912.1"/>
    <property type="molecule type" value="Genomic_DNA"/>
</dbReference>
<keyword evidence="1" id="KW-0808">Transferase</keyword>
<evidence type="ECO:0000313" key="5">
    <source>
        <dbReference type="Proteomes" id="UP000094578"/>
    </source>
</evidence>
<evidence type="ECO:0000256" key="1">
    <source>
        <dbReference type="ARBA" id="ARBA00022679"/>
    </source>
</evidence>
<dbReference type="GO" id="GO:0016747">
    <property type="term" value="F:acyltransferase activity, transferring groups other than amino-acyl groups"/>
    <property type="evidence" value="ECO:0007669"/>
    <property type="project" value="InterPro"/>
</dbReference>
<name>A0A1E3L516_9BACL</name>
<feature type="domain" description="N-acetyltransferase" evidence="3">
    <location>
        <begin position="10"/>
        <end position="157"/>
    </location>
</feature>
<sequence length="1047" mass="119983">MTQMDNIQIVTYEPRFAASIAEMWNASHESWGGDNTVQTEQMILKEHHNHTHIDIFLAVVAEEVVGYCSFSHYKEDTGALYIPLLNVRPDYHGHKIGKRLVLRAVEETLQRGWPRLDLYTWPGNIKAVPTYKKAGFFWERRDDTTHLINLIPSVLQTPAVQSYFEHMDWYTDSTRDIITEPDGRQEYGFDYFTYQWSKDDLHLKMEYERTGRGLRLIETNDYKIQATIPVAHGLPFGTEYPIVYEIINKTGKPLSLEIRSISNNAVSFDLQESKTVDTHATIEGQFHIMPIEEEQDLFQTHPVVEAELVINGKSAIFKIGVEPKFPVRLKLQAPHRMIMVGEEVQLELTVENEYDQTVTYYMKCPDDDILSFQHAEVAIEVPARSRQAVTLTATLLSYGIWHHSISIYKEKSYTADSKVLDQYISLVFSGISSSFGGETAEDWVISNGQYHVCLNKINNKLAIYKGLESITQLFHPKFGLPYKNEFQKDRASKVTFRQEEAMILEAEYNLETLHILLTTVVELYPNGIVNRYYKVKNTSEQERTEPLFLKEHFRLALEDSVIPYRHQYIHTAKGSDASATDYWEVSDITENWLFSYTPHATYGVTWSADQTLITDHWLYALEHSLSLSKLGEQVETPVLQLAIGTWNDWQDFRTFALQKSSADTLIATSSLELKVNQGNPFAQQSLHVEITEYKNVILEGTLSIASQFNSVEPNQYELNRTLELHDFEVQLPLQSAHEIDVLRLQLDMDSYILKEQRLVFPGSEQAITQEIISTEHGDIHTVRNGVLEFQASQSFAPTVFSLKYHGVEWLDSSFPQPVAKSWWNPWIGGMTLEVHGLSPRTLLEEERSVEFTEIKDNLGNVWSGICITVHIQNNVKLKGLSFQQYYVTLPGVPVLCNFIKLDQHTGTTLSPFGANHFSFYKVSEEIKDAKAYIKNTVQEDVIYKAGKVQYETEVKDRIIRFGSNERKEKLLFVDHPENESCAVFVNTHLVASVAIANLFANNNEQVWGKPQFYIISDAEIPDSTLSDLFNIQFDVRDTTNDSEGSPS</sequence>
<organism evidence="4 5">
    <name type="scientific">Paenibacillus nuruki</name>
    <dbReference type="NCBI Taxonomy" id="1886670"/>
    <lineage>
        <taxon>Bacteria</taxon>
        <taxon>Bacillati</taxon>
        <taxon>Bacillota</taxon>
        <taxon>Bacilli</taxon>
        <taxon>Bacillales</taxon>
        <taxon>Paenibacillaceae</taxon>
        <taxon>Paenibacillus</taxon>
    </lineage>
</organism>
<dbReference type="Pfam" id="PF00583">
    <property type="entry name" value="Acetyltransf_1"/>
    <property type="match status" value="1"/>
</dbReference>
<dbReference type="STRING" id="1886670.PTI45_01691"/>
<keyword evidence="2" id="KW-0012">Acyltransferase</keyword>
<dbReference type="SUPFAM" id="SSF55729">
    <property type="entry name" value="Acyl-CoA N-acyltransferases (Nat)"/>
    <property type="match status" value="1"/>
</dbReference>
<dbReference type="Proteomes" id="UP000094578">
    <property type="component" value="Unassembled WGS sequence"/>
</dbReference>
<evidence type="ECO:0000313" key="4">
    <source>
        <dbReference type="EMBL" id="ODP28912.1"/>
    </source>
</evidence>
<gene>
    <name evidence="4" type="ORF">PTI45_01691</name>
</gene>
<dbReference type="InterPro" id="IPR000182">
    <property type="entry name" value="GNAT_dom"/>
</dbReference>
<comment type="caution">
    <text evidence="4">The sequence shown here is derived from an EMBL/GenBank/DDBJ whole genome shotgun (WGS) entry which is preliminary data.</text>
</comment>
<dbReference type="InterPro" id="IPR050832">
    <property type="entry name" value="Bact_Acetyltransf"/>
</dbReference>
<proteinExistence type="predicted"/>
<dbReference type="RefSeq" id="WP_069327127.1">
    <property type="nucleotide sequence ID" value="NZ_MDER01000033.1"/>
</dbReference>
<dbReference type="CDD" id="cd04301">
    <property type="entry name" value="NAT_SF"/>
    <property type="match status" value="1"/>
</dbReference>
<evidence type="ECO:0000259" key="3">
    <source>
        <dbReference type="PROSITE" id="PS51186"/>
    </source>
</evidence>
<dbReference type="Gene3D" id="3.40.630.30">
    <property type="match status" value="1"/>
</dbReference>
<accession>A0A1E3L516</accession>
<dbReference type="PANTHER" id="PTHR43877">
    <property type="entry name" value="AMINOALKYLPHOSPHONATE N-ACETYLTRANSFERASE-RELATED-RELATED"/>
    <property type="match status" value="1"/>
</dbReference>
<dbReference type="InterPro" id="IPR016181">
    <property type="entry name" value="Acyl_CoA_acyltransferase"/>
</dbReference>
<keyword evidence="5" id="KW-1185">Reference proteome</keyword>
<reference evidence="4 5" key="1">
    <citation type="submission" date="2016-08" db="EMBL/GenBank/DDBJ databases">
        <title>Genome sequencing of Paenibacillus sp. TI45-13ar, isolated from Korean traditional nuruk.</title>
        <authorList>
            <person name="Kim S.-J."/>
        </authorList>
    </citation>
    <scope>NUCLEOTIDE SEQUENCE [LARGE SCALE GENOMIC DNA]</scope>
    <source>
        <strain evidence="4 5">TI45-13ar</strain>
    </source>
</reference>
<dbReference type="AlphaFoldDB" id="A0A1E3L516"/>
<evidence type="ECO:0000256" key="2">
    <source>
        <dbReference type="ARBA" id="ARBA00023315"/>
    </source>
</evidence>
<dbReference type="PATRIC" id="fig|1886670.3.peg.1722"/>